<reference evidence="3 4" key="1">
    <citation type="submission" date="2016-12" db="EMBL/GenBank/DDBJ databases">
        <authorList>
            <person name="Song W.-J."/>
            <person name="Kurnit D.M."/>
        </authorList>
    </citation>
    <scope>NUCLEOTIDE SEQUENCE [LARGE SCALE GENOMIC DNA]</scope>
    <source>
        <strain evidence="3 4">CECT 9026</strain>
    </source>
</reference>
<dbReference type="Pfam" id="PF05488">
    <property type="entry name" value="PAAR_motif"/>
    <property type="match status" value="1"/>
</dbReference>
<sequence length="327" mass="35288">MPAAARLGDNCAGHGCFPATPIMAGSGDVSINGKPAARKGDTVLLHACPCPQFPHGMHGRSISAGSSNVSINGKPAARVGDAIDCGGSVAAGSGNVLIGDTPYKSPTHKCGEGAAMEQSPFLRIQPLAEAPPFDWASLPFVEEVYERSAKDKQKVVEKKSKKIRKGTNYNHKIQSPSDGYNVISSFRKKAGLQPYSSTSGDTVAFIEINGKKFFGVNSQITKTSQVSQKALREKWMKEVEWVPPKKNKPKHLGQVQSLTHGESHSLIRAYERLGNQLPKELSMYVDRKTCNMCRGEMPALLKRLGVDKLNIYSGGSTKPIVLESIKL</sequence>
<dbReference type="InterPro" id="IPR008727">
    <property type="entry name" value="PAAR_motif"/>
</dbReference>
<dbReference type="Proteomes" id="UP000184774">
    <property type="component" value="Unassembled WGS sequence"/>
</dbReference>
<evidence type="ECO:0000313" key="2">
    <source>
        <dbReference type="EMBL" id="QMV15563.1"/>
    </source>
</evidence>
<gene>
    <name evidence="3" type="primary">rhsA</name>
    <name evidence="3" type="ORF">VSP9026_00430</name>
    <name evidence="2" type="ORF">Vspart_02885</name>
</gene>
<dbReference type="EC" id="3.1.-.-" evidence="3"/>
<organism evidence="3 4">
    <name type="scientific">Vibrio spartinae</name>
    <dbReference type="NCBI Taxonomy" id="1918945"/>
    <lineage>
        <taxon>Bacteria</taxon>
        <taxon>Pseudomonadati</taxon>
        <taxon>Pseudomonadota</taxon>
        <taxon>Gammaproteobacteria</taxon>
        <taxon>Vibrionales</taxon>
        <taxon>Vibrionaceae</taxon>
        <taxon>Vibrio</taxon>
    </lineage>
</organism>
<evidence type="ECO:0000313" key="3">
    <source>
        <dbReference type="EMBL" id="SIO92809.1"/>
    </source>
</evidence>
<reference evidence="2" key="2">
    <citation type="submission" date="2019-11" db="EMBL/GenBank/DDBJ databases">
        <authorList>
            <person name="January G."/>
            <person name="Bunk B."/>
        </authorList>
    </citation>
    <scope>NUCLEOTIDE SEQUENCE</scope>
    <source>
        <strain evidence="2">3.6</strain>
    </source>
</reference>
<dbReference type="AlphaFoldDB" id="A0A1N6M042"/>
<keyword evidence="5" id="KW-1185">Reference proteome</keyword>
<reference evidence="2 5" key="3">
    <citation type="journal article" date="2020" name="J. Nat. Prod.">
        <title>Genomics-Metabolomics Profiling Disclosed Marine Vibrio spartinae 3.6 as a Producer of a New Branched Side Chain Prodigiosin.</title>
        <authorList>
            <person name="Vitale G.A."/>
            <person name="Sciarretta M."/>
            <person name="Palma Esposito F."/>
            <person name="January G.G."/>
            <person name="Giaccio M."/>
            <person name="Bunk B."/>
            <person name="Sproer C."/>
            <person name="Bajerski F."/>
            <person name="Power D."/>
            <person name="Festa C."/>
            <person name="Monti M.C."/>
            <person name="D'Auria M.V."/>
            <person name="de Pascale D."/>
        </authorList>
    </citation>
    <scope>NUCLEOTIDE SEQUENCE [LARGE SCALE GENOMIC DNA]</scope>
    <source>
        <strain evidence="2 5">3.6</strain>
    </source>
</reference>
<dbReference type="Pfam" id="PF14437">
    <property type="entry name" value="MafB19-deam"/>
    <property type="match status" value="1"/>
</dbReference>
<dbReference type="OrthoDB" id="9807902at2"/>
<proteinExistence type="predicted"/>
<dbReference type="Proteomes" id="UP000515264">
    <property type="component" value="Chromosome 1"/>
</dbReference>
<dbReference type="InterPro" id="IPR058535">
    <property type="entry name" value="MafB19-deam"/>
</dbReference>
<protein>
    <submittedName>
        <fullName evidence="3">Putative deoxyribonuclease RhsA</fullName>
        <ecNumber evidence="3">3.1.-.-</ecNumber>
    </submittedName>
</protein>
<keyword evidence="3" id="KW-0378">Hydrolase</keyword>
<dbReference type="CDD" id="cd14737">
    <property type="entry name" value="PAAR_1"/>
    <property type="match status" value="1"/>
</dbReference>
<feature type="domain" description="MafB19-like deaminase" evidence="1">
    <location>
        <begin position="193"/>
        <end position="305"/>
    </location>
</feature>
<evidence type="ECO:0000313" key="5">
    <source>
        <dbReference type="Proteomes" id="UP000515264"/>
    </source>
</evidence>
<dbReference type="EMBL" id="CP046268">
    <property type="protein sequence ID" value="QMV15563.1"/>
    <property type="molecule type" value="Genomic_DNA"/>
</dbReference>
<dbReference type="GO" id="GO:0008251">
    <property type="term" value="F:tRNA-specific adenosine deaminase activity"/>
    <property type="evidence" value="ECO:0007669"/>
    <property type="project" value="InterPro"/>
</dbReference>
<dbReference type="GO" id="GO:0002100">
    <property type="term" value="P:tRNA wobble adenosine to inosine editing"/>
    <property type="evidence" value="ECO:0007669"/>
    <property type="project" value="InterPro"/>
</dbReference>
<evidence type="ECO:0000313" key="4">
    <source>
        <dbReference type="Proteomes" id="UP000184774"/>
    </source>
</evidence>
<dbReference type="EMBL" id="FSSB01000006">
    <property type="protein sequence ID" value="SIO92809.1"/>
    <property type="molecule type" value="Genomic_DNA"/>
</dbReference>
<dbReference type="Gene3D" id="2.60.200.60">
    <property type="match status" value="1"/>
</dbReference>
<name>A0A1N6M042_9VIBR</name>
<accession>A0A1N6M042</accession>
<evidence type="ECO:0000259" key="1">
    <source>
        <dbReference type="Pfam" id="PF14437"/>
    </source>
</evidence>